<evidence type="ECO:0000313" key="6">
    <source>
        <dbReference type="Proteomes" id="UP001165090"/>
    </source>
</evidence>
<comment type="caution">
    <text evidence="5">The sequence shown here is derived from an EMBL/GenBank/DDBJ whole genome shotgun (WGS) entry which is preliminary data.</text>
</comment>
<feature type="region of interest" description="Disordered" evidence="3">
    <location>
        <begin position="779"/>
        <end position="804"/>
    </location>
</feature>
<dbReference type="PANTHER" id="PTHR13620:SF104">
    <property type="entry name" value="EXONUCLEASE 3'-5' DOMAIN-CONTAINING PROTEIN 2"/>
    <property type="match status" value="1"/>
</dbReference>
<sequence length="804" mass="85459">MALIWRHRINITTSSIIQNLYLLLFDWSSTAFSAALALDKALQPCSTIFPDTCYWHSLTTISAPGVAFEPQLLFMTASFPKVCRGGSVRHSGDISTEKSTDFTHASGQCANDFGATSGRELRTGANPADTGPRGCSDCGRGVLDGVWSFTAETMRRASTDAELFGSTALAVGQAVPSGICAGANAWARRHDDSPSDESSFRTKRKLFGQSERETRSDHQGHSRGTAKQQLALSGISAHLSFAKSAKRQAAEALLTARFGRVGSVEAKPGGRYLCSSSAALYNCRITDSAFNSPDLPSASADTFAAARNAIPIPLSHQVDIPSDILGGMSVLRQQADSQAHAGEGKPTQTANAAAKAAAVGPASSPPGPVHATVASFAVARQLVHLPGPPTKRARLSLSAAVTSSLAAGLFAPAVTAVAQPLTRAATTQVPPCDPARGCKAKLQVAAAAASSSMKGFRLGTSSAMYTDSSAADASGQAADYKSASLEPVWCSFEVTLQPINWQPVFDEPAGSLQRFSLARGYEKMLLPQGLVTYVVENEQHIGDALRNLKAGMQDRVVAIDLEWRPETVSGRVSPVALLQVSSGSVCLVVRTSCMGYLLPSELRSFLEDPGHVVLGFGWDSADESKMRGTFGLGRADFRRFLDLQEVAASLGYHGFGLSRLSQKVLGIVLPKSKSISRSNWAAPQLSNHQLKYASLDVLVAGQLFRALRLWHSSPSPCPNCRSPIGELLLPGPLHCDHPSCGRSSANLQQHRDHCVATGHSPRFAACSTCGRLYELPSTAKEQANRKDGEEFHRRRSQDAANGTD</sequence>
<dbReference type="SMART" id="SM00474">
    <property type="entry name" value="35EXOc"/>
    <property type="match status" value="1"/>
</dbReference>
<proteinExistence type="predicted"/>
<dbReference type="InterPro" id="IPR036397">
    <property type="entry name" value="RNaseH_sf"/>
</dbReference>
<dbReference type="InterPro" id="IPR051132">
    <property type="entry name" value="3-5_Exonuclease_domain"/>
</dbReference>
<gene>
    <name evidence="5" type="ORF">VaNZ11_007024</name>
</gene>
<evidence type="ECO:0000313" key="5">
    <source>
        <dbReference type="EMBL" id="GLI63902.1"/>
    </source>
</evidence>
<dbReference type="EMBL" id="BSDZ01000017">
    <property type="protein sequence ID" value="GLI63902.1"/>
    <property type="molecule type" value="Genomic_DNA"/>
</dbReference>
<dbReference type="Gene3D" id="3.30.420.10">
    <property type="entry name" value="Ribonuclease H-like superfamily/Ribonuclease H"/>
    <property type="match status" value="1"/>
</dbReference>
<dbReference type="InterPro" id="IPR002562">
    <property type="entry name" value="3'-5'_exonuclease_dom"/>
</dbReference>
<evidence type="ECO:0000259" key="4">
    <source>
        <dbReference type="SMART" id="SM00474"/>
    </source>
</evidence>
<keyword evidence="6" id="KW-1185">Reference proteome</keyword>
<feature type="region of interest" description="Disordered" evidence="3">
    <location>
        <begin position="335"/>
        <end position="364"/>
    </location>
</feature>
<evidence type="ECO:0000256" key="3">
    <source>
        <dbReference type="SAM" id="MobiDB-lite"/>
    </source>
</evidence>
<feature type="region of interest" description="Disordered" evidence="3">
    <location>
        <begin position="188"/>
        <end position="228"/>
    </location>
</feature>
<dbReference type="PANTHER" id="PTHR13620">
    <property type="entry name" value="3-5 EXONUCLEASE"/>
    <property type="match status" value="1"/>
</dbReference>
<feature type="compositionally biased region" description="Basic and acidic residues" evidence="3">
    <location>
        <begin position="782"/>
        <end position="792"/>
    </location>
</feature>
<feature type="compositionally biased region" description="Basic and acidic residues" evidence="3">
    <location>
        <begin position="210"/>
        <end position="220"/>
    </location>
</feature>
<dbReference type="Pfam" id="PF01612">
    <property type="entry name" value="DNA_pol_A_exo1"/>
    <property type="match status" value="1"/>
</dbReference>
<dbReference type="CDD" id="cd06141">
    <property type="entry name" value="WRN_exo"/>
    <property type="match status" value="1"/>
</dbReference>
<dbReference type="Proteomes" id="UP001165090">
    <property type="component" value="Unassembled WGS sequence"/>
</dbReference>
<organism evidence="5 6">
    <name type="scientific">Volvox africanus</name>
    <dbReference type="NCBI Taxonomy" id="51714"/>
    <lineage>
        <taxon>Eukaryota</taxon>
        <taxon>Viridiplantae</taxon>
        <taxon>Chlorophyta</taxon>
        <taxon>core chlorophytes</taxon>
        <taxon>Chlorophyceae</taxon>
        <taxon>CS clade</taxon>
        <taxon>Chlamydomonadales</taxon>
        <taxon>Volvocaceae</taxon>
        <taxon>Volvox</taxon>
    </lineage>
</organism>
<keyword evidence="1" id="KW-0540">Nuclease</keyword>
<name>A0ABQ5S1Z3_9CHLO</name>
<feature type="domain" description="3'-5' exonuclease" evidence="4">
    <location>
        <begin position="532"/>
        <end position="712"/>
    </location>
</feature>
<feature type="compositionally biased region" description="Low complexity" evidence="3">
    <location>
        <begin position="345"/>
        <end position="362"/>
    </location>
</feature>
<accession>A0ABQ5S1Z3</accession>
<reference evidence="5 6" key="1">
    <citation type="journal article" date="2023" name="IScience">
        <title>Expanded male sex-determining region conserved during the evolution of homothallism in the green alga Volvox.</title>
        <authorList>
            <person name="Yamamoto K."/>
            <person name="Matsuzaki R."/>
            <person name="Mahakham W."/>
            <person name="Heman W."/>
            <person name="Sekimoto H."/>
            <person name="Kawachi M."/>
            <person name="Minakuchi Y."/>
            <person name="Toyoda A."/>
            <person name="Nozaki H."/>
        </authorList>
    </citation>
    <scope>NUCLEOTIDE SEQUENCE [LARGE SCALE GENOMIC DNA]</scope>
    <source>
        <strain evidence="5 6">NIES-4468</strain>
    </source>
</reference>
<evidence type="ECO:0000256" key="2">
    <source>
        <dbReference type="ARBA" id="ARBA00022801"/>
    </source>
</evidence>
<dbReference type="InterPro" id="IPR012337">
    <property type="entry name" value="RNaseH-like_sf"/>
</dbReference>
<protein>
    <recommendedName>
        <fullName evidence="4">3'-5' exonuclease domain-containing protein</fullName>
    </recommendedName>
</protein>
<keyword evidence="2" id="KW-0378">Hydrolase</keyword>
<dbReference type="SUPFAM" id="SSF53098">
    <property type="entry name" value="Ribonuclease H-like"/>
    <property type="match status" value="1"/>
</dbReference>
<evidence type="ECO:0000256" key="1">
    <source>
        <dbReference type="ARBA" id="ARBA00022722"/>
    </source>
</evidence>